<dbReference type="EMBL" id="QFNF01000005">
    <property type="protein sequence ID" value="PZO79982.1"/>
    <property type="molecule type" value="Genomic_DNA"/>
</dbReference>
<accession>A0A2W4ZH95</accession>
<dbReference type="AlphaFoldDB" id="A0A2W4ZH95"/>
<dbReference type="Proteomes" id="UP000248614">
    <property type="component" value="Unassembled WGS sequence"/>
</dbReference>
<name>A0A2W4ZH95_9SPHN</name>
<comment type="caution">
    <text evidence="1">The sequence shown here is derived from an EMBL/GenBank/DDBJ whole genome shotgun (WGS) entry which is preliminary data.</text>
</comment>
<organism evidence="1 2">
    <name type="scientific">Sphingomonas hengshuiensis</name>
    <dbReference type="NCBI Taxonomy" id="1609977"/>
    <lineage>
        <taxon>Bacteria</taxon>
        <taxon>Pseudomonadati</taxon>
        <taxon>Pseudomonadota</taxon>
        <taxon>Alphaproteobacteria</taxon>
        <taxon>Sphingomonadales</taxon>
        <taxon>Sphingomonadaceae</taxon>
        <taxon>Sphingomonas</taxon>
    </lineage>
</organism>
<gene>
    <name evidence="1" type="ORF">DI632_03465</name>
</gene>
<evidence type="ECO:0000313" key="1">
    <source>
        <dbReference type="EMBL" id="PZO79982.1"/>
    </source>
</evidence>
<reference evidence="1 2" key="1">
    <citation type="submission" date="2017-08" db="EMBL/GenBank/DDBJ databases">
        <title>Infants hospitalized years apart are colonized by the same room-sourced microbial strains.</title>
        <authorList>
            <person name="Brooks B."/>
            <person name="Olm M.R."/>
            <person name="Firek B.A."/>
            <person name="Baker R."/>
            <person name="Thomas B.C."/>
            <person name="Morowitz M.J."/>
            <person name="Banfield J.F."/>
        </authorList>
    </citation>
    <scope>NUCLEOTIDE SEQUENCE [LARGE SCALE GENOMIC DNA]</scope>
    <source>
        <strain evidence="1">S2_018_000_R3_110</strain>
    </source>
</reference>
<sequence>MSVMLMAAMLAAGDANVVKCAVAKLPKRDLARLQQGMIVGVLEGRKPTPATETLVKTTRRHAATCHPGTGKADTRAGDIVVTSIAVEALASGLSAKGVDPVAVNRRLSQTPPAVLNAFLARKQTPEVDAFMQGMMGLAGSNKADTRLQRLLGGYAFNAATLARLFAARG</sequence>
<evidence type="ECO:0000313" key="2">
    <source>
        <dbReference type="Proteomes" id="UP000248614"/>
    </source>
</evidence>
<proteinExistence type="predicted"/>
<protein>
    <submittedName>
        <fullName evidence="1">Uncharacterized protein</fullName>
    </submittedName>
</protein>